<dbReference type="Pfam" id="PF02056">
    <property type="entry name" value="Glyco_hydro_4"/>
    <property type="match status" value="1"/>
</dbReference>
<name>A0ABS7C343_9BACL</name>
<comment type="caution">
    <text evidence="5">The sequence shown here is derived from an EMBL/GenBank/DDBJ whole genome shotgun (WGS) entry which is preliminary data.</text>
</comment>
<proteinExistence type="inferred from homology"/>
<dbReference type="Proteomes" id="UP001519887">
    <property type="component" value="Unassembled WGS sequence"/>
</dbReference>
<evidence type="ECO:0000313" key="6">
    <source>
        <dbReference type="Proteomes" id="UP001519887"/>
    </source>
</evidence>
<keyword evidence="4" id="KW-0464">Manganese</keyword>
<dbReference type="SUPFAM" id="SSF51735">
    <property type="entry name" value="NAD(P)-binding Rossmann-fold domains"/>
    <property type="match status" value="1"/>
</dbReference>
<evidence type="ECO:0008006" key="7">
    <source>
        <dbReference type="Google" id="ProtNLM"/>
    </source>
</evidence>
<evidence type="ECO:0000256" key="2">
    <source>
        <dbReference type="ARBA" id="ARBA00022723"/>
    </source>
</evidence>
<reference evidence="5 6" key="1">
    <citation type="submission" date="2021-07" db="EMBL/GenBank/DDBJ databases">
        <title>Paenibacillus radiodurans sp. nov., isolated from the southeastern edge of Tengger Desert.</title>
        <authorList>
            <person name="Zhang G."/>
        </authorList>
    </citation>
    <scope>NUCLEOTIDE SEQUENCE [LARGE SCALE GENOMIC DNA]</scope>
    <source>
        <strain evidence="5 6">CCM 7311</strain>
    </source>
</reference>
<protein>
    <recommendedName>
        <fullName evidence="7">Alpha-glucosidase/alpha-galactosidase</fullName>
    </recommendedName>
</protein>
<keyword evidence="2" id="KW-0479">Metal-binding</keyword>
<keyword evidence="3" id="KW-0520">NAD</keyword>
<dbReference type="PRINTS" id="PR00732">
    <property type="entry name" value="GLHYDRLASE4"/>
</dbReference>
<dbReference type="SUPFAM" id="SSF56327">
    <property type="entry name" value="LDH C-terminal domain-like"/>
    <property type="match status" value="1"/>
</dbReference>
<evidence type="ECO:0000256" key="1">
    <source>
        <dbReference type="ARBA" id="ARBA00010141"/>
    </source>
</evidence>
<dbReference type="RefSeq" id="WP_210045877.1">
    <property type="nucleotide sequence ID" value="NZ_JBHLVU010000015.1"/>
</dbReference>
<dbReference type="InterPro" id="IPR036291">
    <property type="entry name" value="NAD(P)-bd_dom_sf"/>
</dbReference>
<comment type="similarity">
    <text evidence="1">Belongs to the glycosyl hydrolase 4 family.</text>
</comment>
<organism evidence="5 6">
    <name type="scientific">Paenibacillus sepulcri</name>
    <dbReference type="NCBI Taxonomy" id="359917"/>
    <lineage>
        <taxon>Bacteria</taxon>
        <taxon>Bacillati</taxon>
        <taxon>Bacillota</taxon>
        <taxon>Bacilli</taxon>
        <taxon>Bacillales</taxon>
        <taxon>Paenibacillaceae</taxon>
        <taxon>Paenibacillus</taxon>
    </lineage>
</organism>
<evidence type="ECO:0000256" key="3">
    <source>
        <dbReference type="ARBA" id="ARBA00023027"/>
    </source>
</evidence>
<dbReference type="InterPro" id="IPR053715">
    <property type="entry name" value="GH4_Enzyme_sf"/>
</dbReference>
<evidence type="ECO:0000313" key="5">
    <source>
        <dbReference type="EMBL" id="MBW7455316.1"/>
    </source>
</evidence>
<keyword evidence="6" id="KW-1185">Reference proteome</keyword>
<sequence length="238" mass="25681">MNRKKMVLIGAGSAVFTQGLVADLITTEGLGTWEVALVDTDPAALKAITGFVSRMIAAKGADIPVHSASDRRDVLKGADVVVTTIAVGGRRAWEKDVFIPRKYGIYQPVGDTTMPGGISRALRMIPAMIQIAEDIKRLCPDAYFFNYSNPMTPVCQAIRSELDIPVIGLCHGVLHVEQHIGRLLGREPGTIRSLGAGLNHLTFLYDLRAGGEDLHPELTAKSKEGLNKMAQSQLAAKH</sequence>
<dbReference type="EMBL" id="JAHZIK010000341">
    <property type="protein sequence ID" value="MBW7455316.1"/>
    <property type="molecule type" value="Genomic_DNA"/>
</dbReference>
<accession>A0ABS7C343</accession>
<evidence type="ECO:0000256" key="4">
    <source>
        <dbReference type="ARBA" id="ARBA00023211"/>
    </source>
</evidence>
<dbReference type="InterPro" id="IPR001088">
    <property type="entry name" value="Glyco_hydro_4"/>
</dbReference>
<gene>
    <name evidence="5" type="ORF">K0U00_14920</name>
</gene>
<dbReference type="PANTHER" id="PTHR32092">
    <property type="entry name" value="6-PHOSPHO-BETA-GLUCOSIDASE-RELATED"/>
    <property type="match status" value="1"/>
</dbReference>
<dbReference type="InterPro" id="IPR015955">
    <property type="entry name" value="Lactate_DH/Glyco_Ohase_4_C"/>
</dbReference>
<dbReference type="Gene3D" id="3.90.1820.10">
    <property type="entry name" value="AglA-like glucosidase"/>
    <property type="match status" value="1"/>
</dbReference>